<dbReference type="Pfam" id="PF04361">
    <property type="entry name" value="DUF494"/>
    <property type="match status" value="1"/>
</dbReference>
<dbReference type="Proteomes" id="UP000275663">
    <property type="component" value="Chromosome"/>
</dbReference>
<gene>
    <name evidence="1" type="primary">smg</name>
    <name evidence="2" type="ORF">EJN92_09345</name>
</gene>
<sequence>MFDILVYLYETYYRPDACPETAVLAKKLSAVGFEEDEISEALDWLTVLADTTNDMLKQDAPIKLGTELSKGFRIYAEQEISVLGTAAMGFIHFLESAGLLDSKQREIVIERSLAIHESPVPLDKLKVIVLMMLWSQGKDPDMLMFDEMLLSDDESEPRQLH</sequence>
<evidence type="ECO:0000256" key="1">
    <source>
        <dbReference type="HAMAP-Rule" id="MF_00598"/>
    </source>
</evidence>
<protein>
    <recommendedName>
        <fullName evidence="1">Protein Smg homolog</fullName>
    </recommendedName>
</protein>
<dbReference type="InterPro" id="IPR007456">
    <property type="entry name" value="Smg"/>
</dbReference>
<keyword evidence="3" id="KW-1185">Reference proteome</keyword>
<dbReference type="OrthoDB" id="5297467at2"/>
<reference evidence="2 3" key="1">
    <citation type="journal article" date="2011" name="Int. J. Syst. Evol. Microbiol.">
        <title>Description of Undibacterium oligocarboniphilum sp. nov., isolated from purified water, and Undibacterium pigrum strain CCUG 49012 as the type strain of Undibacterium parvum sp. nov., and emended descriptions of the genus Undibacterium and the species Undibacterium pigrum.</title>
        <authorList>
            <person name="Eder W."/>
            <person name="Wanner G."/>
            <person name="Ludwig W."/>
            <person name="Busse H.J."/>
            <person name="Ziemke-Kageler F."/>
            <person name="Lang E."/>
        </authorList>
    </citation>
    <scope>NUCLEOTIDE SEQUENCE [LARGE SCALE GENOMIC DNA]</scope>
    <source>
        <strain evidence="2 3">DSM 23061</strain>
    </source>
</reference>
<dbReference type="KEGG" id="upv:EJN92_09345"/>
<proteinExistence type="inferred from homology"/>
<dbReference type="PANTHER" id="PTHR38692:SF1">
    <property type="entry name" value="PROTEIN SMG"/>
    <property type="match status" value="1"/>
</dbReference>
<dbReference type="EMBL" id="CP034464">
    <property type="protein sequence ID" value="AZP12191.1"/>
    <property type="molecule type" value="Genomic_DNA"/>
</dbReference>
<dbReference type="AlphaFoldDB" id="A0A3S9HJA7"/>
<dbReference type="RefSeq" id="WP_126127573.1">
    <property type="nucleotide sequence ID" value="NZ_CP034464.1"/>
</dbReference>
<dbReference type="HAMAP" id="MF_00598">
    <property type="entry name" value="Smg"/>
    <property type="match status" value="1"/>
</dbReference>
<accession>A0A3S9HJA7</accession>
<evidence type="ECO:0000313" key="2">
    <source>
        <dbReference type="EMBL" id="AZP12191.1"/>
    </source>
</evidence>
<dbReference type="PANTHER" id="PTHR38692">
    <property type="entry name" value="PROTEIN SMG"/>
    <property type="match status" value="1"/>
</dbReference>
<comment type="similarity">
    <text evidence="1">Belongs to the Smg family.</text>
</comment>
<name>A0A3S9HJA7_9BURK</name>
<organism evidence="2 3">
    <name type="scientific">Undibacterium parvum</name>
    <dbReference type="NCBI Taxonomy" id="401471"/>
    <lineage>
        <taxon>Bacteria</taxon>
        <taxon>Pseudomonadati</taxon>
        <taxon>Pseudomonadota</taxon>
        <taxon>Betaproteobacteria</taxon>
        <taxon>Burkholderiales</taxon>
        <taxon>Oxalobacteraceae</taxon>
        <taxon>Undibacterium</taxon>
    </lineage>
</organism>
<evidence type="ECO:0000313" key="3">
    <source>
        <dbReference type="Proteomes" id="UP000275663"/>
    </source>
</evidence>